<feature type="domain" description="Integral membrane bound transporter" evidence="8">
    <location>
        <begin position="655"/>
        <end position="801"/>
    </location>
</feature>
<feature type="transmembrane region" description="Helical" evidence="6">
    <location>
        <begin position="638"/>
        <end position="655"/>
    </location>
</feature>
<sequence>MFGAGYDYHRDINAFEQNDDDRSSPLNILSADTVGSRDRPSNVSDLMRNGLNRRSSVIMAETGKRVQRTFSFFDDRTTNTSELLLQSPTSVNEEDVPYHHPIVAPKWSDPWKRRSRAVMSNPLIRGVLKASLAYFMASLAVYCKPISRLLGSSDSKHLVCTVVVYFPATRTLGSMIESIIFVVMALSFAFSVSVMCSSVSSAFYNQEEEEICYGIDLIISCSTLGMISFMKQRVNTQNFNTACSLAAISLISCLIKDGSRDASIVPWSKIQSLFLIVSLGCVLSVATCYLIWPTSAEVELRQKLNETCDILSSLLRQSTNKFLRYEDIDSPDVRHLTQALKKNTSSLTESLHHAKFELVPMGKEMQYHVLDDLVSSSLKLAMDIRGLMRSVEMQWNLLQEKESSIPEVDRSTLASDPNSVYTLFRSGDSMMDGSSRAQSLINEDSEDDVVASKPKELFDLFVYYLGPSMKSFAFTMRQILDGIPFDDTPEYANRETSHYSRSLLLASELFQQSHSKALGKLYEQSMFKEDTDFKNKIDQEEVAASCGNFSEMLLEFSRELDRYLTILNDYKELCESEETSYDFLKFWKRKSLKVEHKRTLNEALSRMQGVKTDLNPKNTFSYRLWSASRAFQRVDIQFGLRVGLGAFAIALFAFLDKTRDKFDDWRGEWALVTYCIIMNKSLGGTTMTVKWRFLGTFIGALSAYLIWDFFEGNVYGLALAGWLMCLPCFYIILYWKENNAFGRFILLTYNLTVLYSYTMSLKSPENIPDYDDEGGGNPIVFEIAFHRFIGVSAGVLWAIIMTLMLFPNSARSRIRRGLSLLWLRMGIIWNSDPLSFERDPDTSEYRLVGIRDTKMIHHIMSELEVLLKQAPKEIRLKGPFPTKTYEKLLKSTSKVIDVFENLNVMIDLEPLLTENERVVLNHIKAERAELENRVFLIFYMIASAMRLGFPLVRKPASTENAKDRMLAKLSDMRNREDSGSQMLKNEDFVLFYSYTLITTIITDELDKLIYLVGELFGVVAEDTLEL</sequence>
<feature type="transmembrane region" description="Helical" evidence="6">
    <location>
        <begin position="779"/>
        <end position="806"/>
    </location>
</feature>
<feature type="transmembrane region" description="Helical" evidence="6">
    <location>
        <begin position="122"/>
        <end position="142"/>
    </location>
</feature>
<evidence type="ECO:0000256" key="4">
    <source>
        <dbReference type="ARBA" id="ARBA00023136"/>
    </source>
</evidence>
<dbReference type="OrthoDB" id="68611at2759"/>
<feature type="domain" description="DUF2421" evidence="7">
    <location>
        <begin position="807"/>
        <end position="1016"/>
    </location>
</feature>
<evidence type="ECO:0000313" key="9">
    <source>
        <dbReference type="EMBL" id="CDK26977.1"/>
    </source>
</evidence>
<evidence type="ECO:0000256" key="6">
    <source>
        <dbReference type="SAM" id="Phobius"/>
    </source>
</evidence>
<dbReference type="Pfam" id="PF10334">
    <property type="entry name" value="BRE4"/>
    <property type="match status" value="1"/>
</dbReference>
<protein>
    <submittedName>
        <fullName evidence="9">Uncharacterized protein</fullName>
    </submittedName>
</protein>
<dbReference type="InterPro" id="IPR018820">
    <property type="entry name" value="BRE4-related_DUF2421"/>
</dbReference>
<reference evidence="9" key="1">
    <citation type="submission" date="2013-12" db="EMBL/GenBank/DDBJ databases">
        <authorList>
            <person name="Genoscope - CEA"/>
        </authorList>
    </citation>
    <scope>NUCLEOTIDE SEQUENCE</scope>
    <source>
        <strain evidence="9">CBS 1993</strain>
    </source>
</reference>
<evidence type="ECO:0000313" key="10">
    <source>
        <dbReference type="Proteomes" id="UP000019384"/>
    </source>
</evidence>
<comment type="subcellular location">
    <subcellularLocation>
        <location evidence="1">Membrane</location>
        <topology evidence="1">Multi-pass membrane protein</topology>
    </subcellularLocation>
</comment>
<gene>
    <name evidence="9" type="ORF">KUCA_T00002954001</name>
</gene>
<evidence type="ECO:0000256" key="2">
    <source>
        <dbReference type="ARBA" id="ARBA00022692"/>
    </source>
</evidence>
<feature type="region of interest" description="Disordered" evidence="5">
    <location>
        <begin position="16"/>
        <end position="46"/>
    </location>
</feature>
<dbReference type="HOGENOM" id="CLU_001127_0_0_1"/>
<feature type="transmembrane region" description="Helical" evidence="6">
    <location>
        <begin position="713"/>
        <end position="733"/>
    </location>
</feature>
<feature type="transmembrane region" description="Helical" evidence="6">
    <location>
        <begin position="179"/>
        <end position="204"/>
    </location>
</feature>
<evidence type="ECO:0000256" key="5">
    <source>
        <dbReference type="SAM" id="MobiDB-lite"/>
    </source>
</evidence>
<dbReference type="GO" id="GO:0016020">
    <property type="term" value="C:membrane"/>
    <property type="evidence" value="ECO:0007669"/>
    <property type="project" value="UniProtKB-SubCell"/>
</dbReference>
<feature type="transmembrane region" description="Helical" evidence="6">
    <location>
        <begin position="236"/>
        <end position="255"/>
    </location>
</feature>
<dbReference type="PANTHER" id="PTHR47804">
    <property type="entry name" value="60S RIBOSOMAL PROTEIN L19"/>
    <property type="match status" value="1"/>
</dbReference>
<organism evidence="9 10">
    <name type="scientific">Kuraishia capsulata CBS 1993</name>
    <dbReference type="NCBI Taxonomy" id="1382522"/>
    <lineage>
        <taxon>Eukaryota</taxon>
        <taxon>Fungi</taxon>
        <taxon>Dikarya</taxon>
        <taxon>Ascomycota</taxon>
        <taxon>Saccharomycotina</taxon>
        <taxon>Pichiomycetes</taxon>
        <taxon>Pichiales</taxon>
        <taxon>Pichiaceae</taxon>
        <taxon>Kuraishia</taxon>
    </lineage>
</organism>
<feature type="transmembrane region" description="Helical" evidence="6">
    <location>
        <begin position="689"/>
        <end position="707"/>
    </location>
</feature>
<dbReference type="AlphaFoldDB" id="W6MPD5"/>
<evidence type="ECO:0000256" key="3">
    <source>
        <dbReference type="ARBA" id="ARBA00022989"/>
    </source>
</evidence>
<evidence type="ECO:0000256" key="1">
    <source>
        <dbReference type="ARBA" id="ARBA00004141"/>
    </source>
</evidence>
<dbReference type="STRING" id="1382522.W6MPD5"/>
<dbReference type="InterPro" id="IPR052430">
    <property type="entry name" value="IVT-Associated"/>
</dbReference>
<dbReference type="GeneID" id="34520361"/>
<feature type="transmembrane region" description="Helical" evidence="6">
    <location>
        <begin position="740"/>
        <end position="759"/>
    </location>
</feature>
<accession>W6MPD5</accession>
<keyword evidence="3 6" id="KW-1133">Transmembrane helix</keyword>
<dbReference type="RefSeq" id="XP_022458973.1">
    <property type="nucleotide sequence ID" value="XM_022603249.1"/>
</dbReference>
<dbReference type="Pfam" id="PF13515">
    <property type="entry name" value="FUSC_2"/>
    <property type="match status" value="1"/>
</dbReference>
<keyword evidence="10" id="KW-1185">Reference proteome</keyword>
<dbReference type="InterPro" id="IPR049453">
    <property type="entry name" value="Memb_transporter_dom"/>
</dbReference>
<keyword evidence="2 6" id="KW-0812">Transmembrane</keyword>
<dbReference type="PANTHER" id="PTHR47804:SF1">
    <property type="entry name" value="DUF2421 DOMAIN-CONTAINING PROTEIN"/>
    <property type="match status" value="1"/>
</dbReference>
<evidence type="ECO:0000259" key="8">
    <source>
        <dbReference type="Pfam" id="PF13515"/>
    </source>
</evidence>
<dbReference type="EMBL" id="HG793127">
    <property type="protein sequence ID" value="CDK26977.1"/>
    <property type="molecule type" value="Genomic_DNA"/>
</dbReference>
<evidence type="ECO:0000259" key="7">
    <source>
        <dbReference type="Pfam" id="PF10334"/>
    </source>
</evidence>
<reference evidence="9" key="2">
    <citation type="submission" date="2014-02" db="EMBL/GenBank/DDBJ databases">
        <title>Complete DNA sequence of /Kuraishia capsulata/ illustrates novel genomic features among budding yeasts (/Saccharomycotina/).</title>
        <authorList>
            <person name="Morales L."/>
            <person name="Noel B."/>
            <person name="Porcel B."/>
            <person name="Marcet-Houben M."/>
            <person name="Hullo M-F."/>
            <person name="Sacerdot C."/>
            <person name="Tekaia F."/>
            <person name="Leh-Louis V."/>
            <person name="Despons L."/>
            <person name="Khanna V."/>
            <person name="Aury J-M."/>
            <person name="Barbe V."/>
            <person name="Couloux A."/>
            <person name="Labadie K."/>
            <person name="Pelletier E."/>
            <person name="Souciet J-L."/>
            <person name="Boekhout T."/>
            <person name="Gabaldon T."/>
            <person name="Wincker P."/>
            <person name="Dujon B."/>
        </authorList>
    </citation>
    <scope>NUCLEOTIDE SEQUENCE</scope>
    <source>
        <strain evidence="9">CBS 1993</strain>
    </source>
</reference>
<dbReference type="Proteomes" id="UP000019384">
    <property type="component" value="Unassembled WGS sequence"/>
</dbReference>
<feature type="transmembrane region" description="Helical" evidence="6">
    <location>
        <begin position="267"/>
        <end position="292"/>
    </location>
</feature>
<name>W6MPD5_9ASCO</name>
<proteinExistence type="predicted"/>
<keyword evidence="4 6" id="KW-0472">Membrane</keyword>